<sequence>MMLLIPLLLLGALCTCFAEAKKIECGTIGKGIGRIVGGKSVTTKGAWPWQISIKSRRGFRHFCGGSIIKPNWIVTAAHCFHPNPNPSHYKVTAGQLNFRKKERDVQTLDIEKIIRHPNFNQKKSPKFDYDIALLKLKNKITYNDKVRPICLPRKRFPDGENCYATGWGRLKEKKKNESPKTPNILQQLKIPLVSDKTCRRRFRLMSSRMICGGYREKGKGVCQGDSGGPLACKNKSGIWDLAGVVSFGWGCARKDTYDFYTNMVKLKGWVERQINRNYLVQVPLISMKDCKEAYNKKNIHNILLPITSRMLCAGSLKGGKNTCHGDSGGPLSCKTESGIWELVGAVSWAQGCARKGIPTVYADMENLKDWVQTTIQ</sequence>
<evidence type="ECO:0000256" key="4">
    <source>
        <dbReference type="ARBA" id="ARBA00023157"/>
    </source>
</evidence>
<dbReference type="FunFam" id="2.40.10.10:FF:000036">
    <property type="entry name" value="Trypsin beta"/>
    <property type="match status" value="1"/>
</dbReference>
<dbReference type="InterPro" id="IPR033116">
    <property type="entry name" value="TRYPSIN_SER"/>
</dbReference>
<comment type="similarity">
    <text evidence="5">Belongs to the peptidase S1 family. CLIP subfamily.</text>
</comment>
<proteinExistence type="inferred from homology"/>
<dbReference type="PANTHER" id="PTHR24252">
    <property type="entry name" value="ACROSIN-RELATED"/>
    <property type="match status" value="1"/>
</dbReference>
<keyword evidence="1 6" id="KW-0645">Protease</keyword>
<keyword evidence="3 6" id="KW-0720">Serine protease</keyword>
<dbReference type="RefSeq" id="XP_020912658.2">
    <property type="nucleotide sequence ID" value="XM_021056999.2"/>
</dbReference>
<dbReference type="InterPro" id="IPR018114">
    <property type="entry name" value="TRYPSIN_HIS"/>
</dbReference>
<feature type="domain" description="Peptidase S1" evidence="8">
    <location>
        <begin position="35"/>
        <end position="376"/>
    </location>
</feature>
<reference evidence="9" key="1">
    <citation type="submission" date="2022-11" db="UniProtKB">
        <authorList>
            <consortium name="EnsemblMetazoa"/>
        </authorList>
    </citation>
    <scope>IDENTIFICATION</scope>
</reference>
<keyword evidence="7" id="KW-0732">Signal</keyword>
<dbReference type="Gene3D" id="2.40.10.10">
    <property type="entry name" value="Trypsin-like serine proteases"/>
    <property type="match status" value="2"/>
</dbReference>
<organism evidence="9 10">
    <name type="scientific">Exaiptasia diaphana</name>
    <name type="common">Tropical sea anemone</name>
    <name type="synonym">Aiptasia pulchella</name>
    <dbReference type="NCBI Taxonomy" id="2652724"/>
    <lineage>
        <taxon>Eukaryota</taxon>
        <taxon>Metazoa</taxon>
        <taxon>Cnidaria</taxon>
        <taxon>Anthozoa</taxon>
        <taxon>Hexacorallia</taxon>
        <taxon>Actiniaria</taxon>
        <taxon>Aiptasiidae</taxon>
        <taxon>Exaiptasia</taxon>
    </lineage>
</organism>
<dbReference type="GO" id="GO:0004252">
    <property type="term" value="F:serine-type endopeptidase activity"/>
    <property type="evidence" value="ECO:0007669"/>
    <property type="project" value="InterPro"/>
</dbReference>
<evidence type="ECO:0000313" key="10">
    <source>
        <dbReference type="Proteomes" id="UP000887567"/>
    </source>
</evidence>
<feature type="chain" id="PRO_5038031651" description="Peptidase S1 domain-containing protein" evidence="7">
    <location>
        <begin position="21"/>
        <end position="376"/>
    </location>
</feature>
<dbReference type="GeneID" id="110250401"/>
<dbReference type="InterPro" id="IPR001314">
    <property type="entry name" value="Peptidase_S1A"/>
</dbReference>
<dbReference type="PRINTS" id="PR00722">
    <property type="entry name" value="CHYMOTRYPSIN"/>
</dbReference>
<dbReference type="PANTHER" id="PTHR24252:SF7">
    <property type="entry name" value="HYALIN"/>
    <property type="match status" value="1"/>
</dbReference>
<protein>
    <recommendedName>
        <fullName evidence="8">Peptidase S1 domain-containing protein</fullName>
    </recommendedName>
</protein>
<dbReference type="SUPFAM" id="SSF50494">
    <property type="entry name" value="Trypsin-like serine proteases"/>
    <property type="match status" value="2"/>
</dbReference>
<dbReference type="PROSITE" id="PS50240">
    <property type="entry name" value="TRYPSIN_DOM"/>
    <property type="match status" value="1"/>
</dbReference>
<evidence type="ECO:0000256" key="2">
    <source>
        <dbReference type="ARBA" id="ARBA00022801"/>
    </source>
</evidence>
<dbReference type="Pfam" id="PF00089">
    <property type="entry name" value="Trypsin"/>
    <property type="match status" value="2"/>
</dbReference>
<keyword evidence="10" id="KW-1185">Reference proteome</keyword>
<evidence type="ECO:0000256" key="7">
    <source>
        <dbReference type="SAM" id="SignalP"/>
    </source>
</evidence>
<dbReference type="Proteomes" id="UP000887567">
    <property type="component" value="Unplaced"/>
</dbReference>
<dbReference type="GO" id="GO:0006508">
    <property type="term" value="P:proteolysis"/>
    <property type="evidence" value="ECO:0007669"/>
    <property type="project" value="UniProtKB-KW"/>
</dbReference>
<dbReference type="OMA" id="NANYICL"/>
<dbReference type="PROSITE" id="PS00134">
    <property type="entry name" value="TRYPSIN_HIS"/>
    <property type="match status" value="1"/>
</dbReference>
<dbReference type="InterPro" id="IPR043504">
    <property type="entry name" value="Peptidase_S1_PA_chymotrypsin"/>
</dbReference>
<dbReference type="EnsemblMetazoa" id="XM_021056999.2">
    <property type="protein sequence ID" value="XP_020912658.2"/>
    <property type="gene ID" value="LOC110250401"/>
</dbReference>
<evidence type="ECO:0000313" key="9">
    <source>
        <dbReference type="EnsemblMetazoa" id="XP_020912658.2"/>
    </source>
</evidence>
<dbReference type="AlphaFoldDB" id="A0A913Y065"/>
<evidence type="ECO:0000256" key="1">
    <source>
        <dbReference type="ARBA" id="ARBA00022670"/>
    </source>
</evidence>
<evidence type="ECO:0000256" key="5">
    <source>
        <dbReference type="ARBA" id="ARBA00024195"/>
    </source>
</evidence>
<keyword evidence="2 6" id="KW-0378">Hydrolase</keyword>
<dbReference type="InterPro" id="IPR009003">
    <property type="entry name" value="Peptidase_S1_PA"/>
</dbReference>
<name>A0A913Y065_EXADI</name>
<evidence type="ECO:0000259" key="8">
    <source>
        <dbReference type="PROSITE" id="PS50240"/>
    </source>
</evidence>
<dbReference type="FunFam" id="2.40.10.10:FF:000004">
    <property type="entry name" value="Tryptase gamma 1"/>
    <property type="match status" value="1"/>
</dbReference>
<dbReference type="OrthoDB" id="10059102at2759"/>
<dbReference type="InterPro" id="IPR001254">
    <property type="entry name" value="Trypsin_dom"/>
</dbReference>
<dbReference type="PROSITE" id="PS00135">
    <property type="entry name" value="TRYPSIN_SER"/>
    <property type="match status" value="2"/>
</dbReference>
<dbReference type="CDD" id="cd00190">
    <property type="entry name" value="Tryp_SPc"/>
    <property type="match status" value="1"/>
</dbReference>
<evidence type="ECO:0000256" key="6">
    <source>
        <dbReference type="RuleBase" id="RU363034"/>
    </source>
</evidence>
<keyword evidence="4" id="KW-1015">Disulfide bond</keyword>
<feature type="signal peptide" evidence="7">
    <location>
        <begin position="1"/>
        <end position="20"/>
    </location>
</feature>
<evidence type="ECO:0000256" key="3">
    <source>
        <dbReference type="ARBA" id="ARBA00022825"/>
    </source>
</evidence>
<accession>A0A913Y065</accession>
<dbReference type="SMART" id="SM00020">
    <property type="entry name" value="Tryp_SPc"/>
    <property type="match status" value="1"/>
</dbReference>
<dbReference type="FunFam" id="2.40.10.10:FF:000002">
    <property type="entry name" value="Transmembrane protease serine"/>
    <property type="match status" value="1"/>
</dbReference>
<dbReference type="KEGG" id="epa:110250401"/>